<dbReference type="Proteomes" id="UP000248886">
    <property type="component" value="Unassembled WGS sequence"/>
</dbReference>
<sequence length="110" mass="12696">MQTMEEFPEDALIRAQLEKLLLAGLRTEAEPRAYDLEMQQSVLTRLQNVPAEEIAKRVGIAGFTLHPYAAEGIEQACETCMYFLSHRQFCALPELMLPVRPDWSCRLWRI</sequence>
<dbReference type="EMBL" id="QKQP01000001">
    <property type="protein sequence ID" value="PZD82226.1"/>
    <property type="molecule type" value="Genomic_DNA"/>
</dbReference>
<proteinExistence type="predicted"/>
<organism evidence="1 2">
    <name type="scientific">Acidithiobacillus ferrooxidans</name>
    <name type="common">Thiobacillus ferrooxidans</name>
    <dbReference type="NCBI Taxonomy" id="920"/>
    <lineage>
        <taxon>Bacteria</taxon>
        <taxon>Pseudomonadati</taxon>
        <taxon>Pseudomonadota</taxon>
        <taxon>Acidithiobacillia</taxon>
        <taxon>Acidithiobacillales</taxon>
        <taxon>Acidithiobacillaceae</taxon>
        <taxon>Acidithiobacillus</taxon>
    </lineage>
</organism>
<accession>A0A2W1K5K4</accession>
<gene>
    <name evidence="1" type="ORF">DN052_04125</name>
</gene>
<name>A0A2W1K5K4_ACIFR</name>
<dbReference type="OrthoDB" id="7062348at2"/>
<evidence type="ECO:0000313" key="1">
    <source>
        <dbReference type="EMBL" id="PZD82226.1"/>
    </source>
</evidence>
<evidence type="ECO:0000313" key="2">
    <source>
        <dbReference type="Proteomes" id="UP000248886"/>
    </source>
</evidence>
<dbReference type="RefSeq" id="WP_009564317.1">
    <property type="nucleotide sequence ID" value="NZ_AP025160.1"/>
</dbReference>
<dbReference type="OMA" id="CETCMYY"/>
<dbReference type="AlphaFoldDB" id="A0A2W1K5K4"/>
<comment type="caution">
    <text evidence="1">The sequence shown here is derived from an EMBL/GenBank/DDBJ whole genome shotgun (WGS) entry which is preliminary data.</text>
</comment>
<reference evidence="1 2" key="1">
    <citation type="submission" date="2018-06" db="EMBL/GenBank/DDBJ databases">
        <title>Draft sequence of Acidithiobacillus ferrooxidans CCM 4253.</title>
        <authorList>
            <person name="Moya-Beltran A."/>
            <person name="Castro M."/>
            <person name="Covarrubias P.C."/>
            <person name="Issotta F."/>
            <person name="Janiczek O."/>
            <person name="Mandl M."/>
            <person name="Kucera J."/>
            <person name="Quatrini R."/>
        </authorList>
    </citation>
    <scope>NUCLEOTIDE SEQUENCE [LARGE SCALE GENOMIC DNA]</scope>
    <source>
        <strain evidence="1 2">CCM 4253</strain>
    </source>
</reference>
<protein>
    <submittedName>
        <fullName evidence="1">Uncharacterized protein</fullName>
    </submittedName>
</protein>